<accession>A0A0V0RA29</accession>
<keyword evidence="2" id="KW-1185">Reference proteome</keyword>
<dbReference type="Proteomes" id="UP000054630">
    <property type="component" value="Unassembled WGS sequence"/>
</dbReference>
<gene>
    <name evidence="1" type="ORF">T07_13084</name>
</gene>
<dbReference type="EMBL" id="JYDL01002539">
    <property type="protein sequence ID" value="KRX11323.1"/>
    <property type="molecule type" value="Genomic_DNA"/>
</dbReference>
<dbReference type="AlphaFoldDB" id="A0A0V0RA29"/>
<name>A0A0V0RA29_9BILA</name>
<protein>
    <submittedName>
        <fullName evidence="1">Uncharacterized protein</fullName>
    </submittedName>
</protein>
<sequence length="32" mass="3451">MCFSLLGQLTLRTSSATSTRWQACCGVVMEGL</sequence>
<reference evidence="1 2" key="1">
    <citation type="submission" date="2015-01" db="EMBL/GenBank/DDBJ databases">
        <title>Evolution of Trichinella species and genotypes.</title>
        <authorList>
            <person name="Korhonen P.K."/>
            <person name="Edoardo P."/>
            <person name="Giuseppe L.R."/>
            <person name="Gasser R.B."/>
        </authorList>
    </citation>
    <scope>NUCLEOTIDE SEQUENCE [LARGE SCALE GENOMIC DNA]</scope>
    <source>
        <strain evidence="1">ISS37</strain>
    </source>
</reference>
<organism evidence="1 2">
    <name type="scientific">Trichinella nelsoni</name>
    <dbReference type="NCBI Taxonomy" id="6336"/>
    <lineage>
        <taxon>Eukaryota</taxon>
        <taxon>Metazoa</taxon>
        <taxon>Ecdysozoa</taxon>
        <taxon>Nematoda</taxon>
        <taxon>Enoplea</taxon>
        <taxon>Dorylaimia</taxon>
        <taxon>Trichinellida</taxon>
        <taxon>Trichinellidae</taxon>
        <taxon>Trichinella</taxon>
    </lineage>
</organism>
<evidence type="ECO:0000313" key="1">
    <source>
        <dbReference type="EMBL" id="KRX11323.1"/>
    </source>
</evidence>
<comment type="caution">
    <text evidence="1">The sequence shown here is derived from an EMBL/GenBank/DDBJ whole genome shotgun (WGS) entry which is preliminary data.</text>
</comment>
<proteinExistence type="predicted"/>
<evidence type="ECO:0000313" key="2">
    <source>
        <dbReference type="Proteomes" id="UP000054630"/>
    </source>
</evidence>